<keyword evidence="2" id="KW-1185">Reference proteome</keyword>
<gene>
    <name evidence="1" type="ORF">vBAbaMPhT2_246</name>
</gene>
<organism evidence="1 2">
    <name type="scientific">Acinetobacter phage vB_AbaM_PhT2</name>
    <dbReference type="NCBI Taxonomy" id="2690230"/>
    <lineage>
        <taxon>Viruses</taxon>
        <taxon>Duplodnaviria</taxon>
        <taxon>Heunggongvirae</taxon>
        <taxon>Uroviricota</taxon>
        <taxon>Caudoviricetes</taxon>
        <taxon>Pantevenvirales</taxon>
        <taxon>Straboviridae</taxon>
        <taxon>Twarogvirinae</taxon>
        <taxon>Hadassahvirus</taxon>
        <taxon>Hadassahvirus pht2</taxon>
    </lineage>
</organism>
<name>A0A6B9SY89_9CAUD</name>
<evidence type="ECO:0000313" key="1">
    <source>
        <dbReference type="EMBL" id="QHJ75849.1"/>
    </source>
</evidence>
<protein>
    <submittedName>
        <fullName evidence="1">Uncharacterized protein</fullName>
    </submittedName>
</protein>
<evidence type="ECO:0000313" key="2">
    <source>
        <dbReference type="Proteomes" id="UP000464274"/>
    </source>
</evidence>
<proteinExistence type="predicted"/>
<accession>A0A6B9SY89</accession>
<reference evidence="1 2" key="1">
    <citation type="submission" date="2019-12" db="EMBL/GenBank/DDBJ databases">
        <title>Developing bacteriophages as a method of controlling the opportunistic pathogen Acinetobacter baumannii in Thai hospitals.</title>
        <authorList>
            <person name="Styles K.M."/>
            <person name="Smith S.E."/>
            <person name="Thummeepak R."/>
            <person name="Leungtongkam U."/>
            <person name="Christie G.S."/>
            <person name="Millard A."/>
            <person name="Moat J."/>
            <person name="Dowson C.C."/>
            <person name="Wellington E.M."/>
            <person name="Sitthisak S."/>
            <person name="Sagona A.P."/>
        </authorList>
    </citation>
    <scope>NUCLEOTIDE SEQUENCE [LARGE SCALE GENOMIC DNA]</scope>
</reference>
<dbReference type="EMBL" id="MN864865">
    <property type="protein sequence ID" value="QHJ75849.1"/>
    <property type="molecule type" value="Genomic_DNA"/>
</dbReference>
<sequence>MNIENELILTPEGTTFITAGPISASMYKGVCNVELSPAFIHKALKFKEGEDIISFINDFITNGLNGLIGKPSTPSVAYEIMNIFETASYECEARFPEYSLVLNK</sequence>
<dbReference type="Proteomes" id="UP000464274">
    <property type="component" value="Segment"/>
</dbReference>